<dbReference type="EMBL" id="JAMSHJ010000005">
    <property type="protein sequence ID" value="KAI5409269.1"/>
    <property type="molecule type" value="Genomic_DNA"/>
</dbReference>
<dbReference type="InterPro" id="IPR040256">
    <property type="entry name" value="At4g02000-like"/>
</dbReference>
<comment type="caution">
    <text evidence="2">The sequence shown here is derived from an EMBL/GenBank/DDBJ whole genome shotgun (WGS) entry which is preliminary data.</text>
</comment>
<feature type="region of interest" description="Disordered" evidence="1">
    <location>
        <begin position="52"/>
        <end position="83"/>
    </location>
</feature>
<evidence type="ECO:0000313" key="2">
    <source>
        <dbReference type="EMBL" id="KAI5409269.1"/>
    </source>
</evidence>
<organism evidence="2 3">
    <name type="scientific">Pisum sativum</name>
    <name type="common">Garden pea</name>
    <name type="synonym">Lathyrus oleraceus</name>
    <dbReference type="NCBI Taxonomy" id="3888"/>
    <lineage>
        <taxon>Eukaryota</taxon>
        <taxon>Viridiplantae</taxon>
        <taxon>Streptophyta</taxon>
        <taxon>Embryophyta</taxon>
        <taxon>Tracheophyta</taxon>
        <taxon>Spermatophyta</taxon>
        <taxon>Magnoliopsida</taxon>
        <taxon>eudicotyledons</taxon>
        <taxon>Gunneridae</taxon>
        <taxon>Pentapetalae</taxon>
        <taxon>rosids</taxon>
        <taxon>fabids</taxon>
        <taxon>Fabales</taxon>
        <taxon>Fabaceae</taxon>
        <taxon>Papilionoideae</taxon>
        <taxon>50 kb inversion clade</taxon>
        <taxon>NPAAA clade</taxon>
        <taxon>Hologalegina</taxon>
        <taxon>IRL clade</taxon>
        <taxon>Fabeae</taxon>
        <taxon>Lathyrus</taxon>
    </lineage>
</organism>
<proteinExistence type="predicted"/>
<dbReference type="Gramene" id="Psat05G0490300-T1">
    <property type="protein sequence ID" value="KAI5409269.1"/>
    <property type="gene ID" value="KIW84_054903"/>
</dbReference>
<protein>
    <submittedName>
        <fullName evidence="2">Uncharacterized protein</fullName>
    </submittedName>
</protein>
<dbReference type="Proteomes" id="UP001058974">
    <property type="component" value="Chromosome 5"/>
</dbReference>
<accession>A0A9D5AJ36</accession>
<evidence type="ECO:0000256" key="1">
    <source>
        <dbReference type="SAM" id="MobiDB-lite"/>
    </source>
</evidence>
<reference evidence="2 3" key="1">
    <citation type="journal article" date="2022" name="Nat. Genet.">
        <title>Improved pea reference genome and pan-genome highlight genomic features and evolutionary characteristics.</title>
        <authorList>
            <person name="Yang T."/>
            <person name="Liu R."/>
            <person name="Luo Y."/>
            <person name="Hu S."/>
            <person name="Wang D."/>
            <person name="Wang C."/>
            <person name="Pandey M.K."/>
            <person name="Ge S."/>
            <person name="Xu Q."/>
            <person name="Li N."/>
            <person name="Li G."/>
            <person name="Huang Y."/>
            <person name="Saxena R.K."/>
            <person name="Ji Y."/>
            <person name="Li M."/>
            <person name="Yan X."/>
            <person name="He Y."/>
            <person name="Liu Y."/>
            <person name="Wang X."/>
            <person name="Xiang C."/>
            <person name="Varshney R.K."/>
            <person name="Ding H."/>
            <person name="Gao S."/>
            <person name="Zong X."/>
        </authorList>
    </citation>
    <scope>NUCLEOTIDE SEQUENCE [LARGE SCALE GENOMIC DNA]</scope>
    <source>
        <strain evidence="2 3">cv. Zhongwan 6</strain>
    </source>
</reference>
<feature type="compositionally biased region" description="Polar residues" evidence="1">
    <location>
        <begin position="58"/>
        <end position="74"/>
    </location>
</feature>
<dbReference type="PANTHER" id="PTHR31286">
    <property type="entry name" value="GLYCINE-RICH CELL WALL STRUCTURAL PROTEIN 1.8-LIKE"/>
    <property type="match status" value="1"/>
</dbReference>
<dbReference type="PANTHER" id="PTHR31286:SF99">
    <property type="entry name" value="DUF4283 DOMAIN-CONTAINING PROTEIN"/>
    <property type="match status" value="1"/>
</dbReference>
<dbReference type="AlphaFoldDB" id="A0A9D5AJ36"/>
<gene>
    <name evidence="2" type="ORF">KIW84_054903</name>
</gene>
<evidence type="ECO:0000313" key="3">
    <source>
        <dbReference type="Proteomes" id="UP001058974"/>
    </source>
</evidence>
<sequence>MVRDLIGRGTKEEDSDLSAPWESRLSFFNLLRLMVSPHLGFALANASMQEEEILHGDPSSNKSMEDFSTSNAGKESSPPKNGLPEMISYKNIVTGETYGKLELNEEEEIDIPIEYYDQRVLTFIDNGIRKSIKVDKNTLSRERGKYARLCIQFDLTKPLMAMFSIKGRHFKAEYEGLHISCLQCGKYRHTAEGYEVQVGVGANKDSGNKGVFNGRNYIESRDGTREA</sequence>
<keyword evidence="3" id="KW-1185">Reference proteome</keyword>
<name>A0A9D5AJ36_PEA</name>